<accession>A0ABM0K0H3</accession>
<dbReference type="Proteomes" id="UP000694888">
    <property type="component" value="Unplaced"/>
</dbReference>
<proteinExistence type="inferred from homology"/>
<organism evidence="10 11">
    <name type="scientific">Aplysia californica</name>
    <name type="common">California sea hare</name>
    <dbReference type="NCBI Taxonomy" id="6500"/>
    <lineage>
        <taxon>Eukaryota</taxon>
        <taxon>Metazoa</taxon>
        <taxon>Spiralia</taxon>
        <taxon>Lophotrochozoa</taxon>
        <taxon>Mollusca</taxon>
        <taxon>Gastropoda</taxon>
        <taxon>Heterobranchia</taxon>
        <taxon>Euthyneura</taxon>
        <taxon>Tectipleura</taxon>
        <taxon>Aplysiida</taxon>
        <taxon>Aplysioidea</taxon>
        <taxon>Aplysiidae</taxon>
        <taxon>Aplysia</taxon>
    </lineage>
</organism>
<evidence type="ECO:0000259" key="8">
    <source>
        <dbReference type="SMART" id="SM00645"/>
    </source>
</evidence>
<dbReference type="InterPro" id="IPR039417">
    <property type="entry name" value="Peptidase_C1A_papain-like"/>
</dbReference>
<dbReference type="PROSITE" id="PS00139">
    <property type="entry name" value="THIOL_PROTEASE_CYS"/>
    <property type="match status" value="1"/>
</dbReference>
<feature type="domain" description="Cathepsin propeptide inhibitor" evidence="9">
    <location>
        <begin position="249"/>
        <end position="304"/>
    </location>
</feature>
<keyword evidence="6" id="KW-1015">Disulfide bond</keyword>
<protein>
    <submittedName>
        <fullName evidence="11">Digestive cysteine proteinase 1</fullName>
    </submittedName>
</protein>
<keyword evidence="7" id="KW-0732">Signal</keyword>
<feature type="signal peptide" evidence="7">
    <location>
        <begin position="1"/>
        <end position="20"/>
    </location>
</feature>
<feature type="chain" id="PRO_5045860814" evidence="7">
    <location>
        <begin position="21"/>
        <end position="551"/>
    </location>
</feature>
<dbReference type="InterPro" id="IPR025661">
    <property type="entry name" value="Pept_asp_AS"/>
</dbReference>
<dbReference type="InterPro" id="IPR025660">
    <property type="entry name" value="Pept_his_AS"/>
</dbReference>
<feature type="domain" description="Peptidase C1A papain C-terminal" evidence="8">
    <location>
        <begin position="332"/>
        <end position="549"/>
    </location>
</feature>
<evidence type="ECO:0000256" key="4">
    <source>
        <dbReference type="ARBA" id="ARBA00022807"/>
    </source>
</evidence>
<keyword evidence="2" id="KW-0645">Protease</keyword>
<dbReference type="InterPro" id="IPR038765">
    <property type="entry name" value="Papain-like_cys_pep_sf"/>
</dbReference>
<evidence type="ECO:0000256" key="2">
    <source>
        <dbReference type="ARBA" id="ARBA00022670"/>
    </source>
</evidence>
<evidence type="ECO:0000313" key="10">
    <source>
        <dbReference type="Proteomes" id="UP000694888"/>
    </source>
</evidence>
<keyword evidence="3" id="KW-0378">Hydrolase</keyword>
<evidence type="ECO:0000256" key="1">
    <source>
        <dbReference type="ARBA" id="ARBA00008455"/>
    </source>
</evidence>
<dbReference type="RefSeq" id="XP_005105873.1">
    <property type="nucleotide sequence ID" value="XM_005105816.3"/>
</dbReference>
<gene>
    <name evidence="11" type="primary">LOC101861605</name>
</gene>
<dbReference type="SMART" id="SM00848">
    <property type="entry name" value="Inhibitor_I29"/>
    <property type="match status" value="1"/>
</dbReference>
<name>A0ABM0K0H3_APLCA</name>
<keyword evidence="10" id="KW-1185">Reference proteome</keyword>
<dbReference type="InterPro" id="IPR000169">
    <property type="entry name" value="Pept_cys_AS"/>
</dbReference>
<dbReference type="InterPro" id="IPR013128">
    <property type="entry name" value="Peptidase_C1A"/>
</dbReference>
<dbReference type="Pfam" id="PF00112">
    <property type="entry name" value="Peptidase_C1"/>
    <property type="match status" value="1"/>
</dbReference>
<reference evidence="11" key="1">
    <citation type="submission" date="2025-08" db="UniProtKB">
        <authorList>
            <consortium name="RefSeq"/>
        </authorList>
    </citation>
    <scope>IDENTIFICATION</scope>
</reference>
<dbReference type="InterPro" id="IPR013201">
    <property type="entry name" value="Prot_inhib_I29"/>
</dbReference>
<dbReference type="GeneID" id="101861605"/>
<evidence type="ECO:0000256" key="5">
    <source>
        <dbReference type="ARBA" id="ARBA00023145"/>
    </source>
</evidence>
<dbReference type="PROSITE" id="PS00639">
    <property type="entry name" value="THIOL_PROTEASE_HIS"/>
    <property type="match status" value="1"/>
</dbReference>
<dbReference type="CDD" id="cd02248">
    <property type="entry name" value="Peptidase_C1A"/>
    <property type="match status" value="1"/>
</dbReference>
<dbReference type="PRINTS" id="PR00705">
    <property type="entry name" value="PAPAIN"/>
</dbReference>
<keyword evidence="4" id="KW-0788">Thiol protease</keyword>
<dbReference type="SMART" id="SM00645">
    <property type="entry name" value="Pept_C1"/>
    <property type="match status" value="1"/>
</dbReference>
<evidence type="ECO:0000256" key="3">
    <source>
        <dbReference type="ARBA" id="ARBA00022801"/>
    </source>
</evidence>
<dbReference type="Gene3D" id="3.90.70.10">
    <property type="entry name" value="Cysteine proteinases"/>
    <property type="match status" value="1"/>
</dbReference>
<dbReference type="Pfam" id="PF08246">
    <property type="entry name" value="Inhibitor_I29"/>
    <property type="match status" value="1"/>
</dbReference>
<evidence type="ECO:0000256" key="6">
    <source>
        <dbReference type="ARBA" id="ARBA00023157"/>
    </source>
</evidence>
<dbReference type="InterPro" id="IPR000668">
    <property type="entry name" value="Peptidase_C1A_C"/>
</dbReference>
<dbReference type="SUPFAM" id="SSF54001">
    <property type="entry name" value="Cysteine proteinases"/>
    <property type="match status" value="1"/>
</dbReference>
<evidence type="ECO:0000313" key="11">
    <source>
        <dbReference type="RefSeq" id="XP_005105873.1"/>
    </source>
</evidence>
<keyword evidence="5" id="KW-0865">Zymogen</keyword>
<sequence length="551" mass="61578">MARITGVAVLLVSLCAGAWSLRLEPKPFWIPGSDASYNVTGTIRLPYAEIVEPFTVLYDGPNGRGRVDYYNGIQRVISKVKTPELPYGVTLKIIPFSTQKVLNKISCFSANGSQEMPTELTVIFPDTTDFKYVGKGAVRGLPCKMYQKVVTVGKKKSTYTMAVTDDAASLPVRYEMMGYDSLLGSHYDKYYVDYLEFHDHVTFSDADFEVPPSMKCGPYPGPGMKAKKILLDPIREFIHHQEDHMHEEFEIFKKVHGKTYDDAEHESRKHIFRQNLRYISSKNRAGLSYTLAVNHMADRTESEMKVMRGFRYSHGPRGGKTFSMLQIPRNDVPDQWDWRLQGAVTPVKDQAICGSCWSFGTTGTIEGANFLKTGNLVRLSQQELVDCAWGFGNNGCDGGEDFRSYGYMLANGGLTSEEQYGQYLAIDSFCKKNSVTPVVQITNYTTLPQGDLNALKVALFNYGPISVAIDASHKSFGFYSDGVYYDPACKSDPDSLDHAVLAVGYGVMDNQAYWLVKNSWSTHWGNDGYVLMSQKNNNCGVATDATYVDIK</sequence>
<dbReference type="PANTHER" id="PTHR12411">
    <property type="entry name" value="CYSTEINE PROTEASE FAMILY C1-RELATED"/>
    <property type="match status" value="1"/>
</dbReference>
<comment type="similarity">
    <text evidence="1">Belongs to the peptidase C1 family.</text>
</comment>
<evidence type="ECO:0000259" key="9">
    <source>
        <dbReference type="SMART" id="SM00848"/>
    </source>
</evidence>
<dbReference type="PROSITE" id="PS00640">
    <property type="entry name" value="THIOL_PROTEASE_ASN"/>
    <property type="match status" value="1"/>
</dbReference>
<evidence type="ECO:0000256" key="7">
    <source>
        <dbReference type="SAM" id="SignalP"/>
    </source>
</evidence>